<dbReference type="GO" id="GO:0008168">
    <property type="term" value="F:methyltransferase activity"/>
    <property type="evidence" value="ECO:0007669"/>
    <property type="project" value="UniProtKB-KW"/>
</dbReference>
<keyword evidence="3 4" id="KW-0620">Polyamine biosynthesis</keyword>
<organism evidence="7 8">
    <name type="scientific">Aliikangiella marina</name>
    <dbReference type="NCBI Taxonomy" id="1712262"/>
    <lineage>
        <taxon>Bacteria</taxon>
        <taxon>Pseudomonadati</taxon>
        <taxon>Pseudomonadota</taxon>
        <taxon>Gammaproteobacteria</taxon>
        <taxon>Oceanospirillales</taxon>
        <taxon>Pleioneaceae</taxon>
        <taxon>Aliikangiella</taxon>
    </lineage>
</organism>
<comment type="similarity">
    <text evidence="1">Belongs to the spermidine/spermine synthase family.</text>
</comment>
<feature type="signal peptide" evidence="5">
    <location>
        <begin position="1"/>
        <end position="19"/>
    </location>
</feature>
<dbReference type="SUPFAM" id="SSF53335">
    <property type="entry name" value="S-adenosyl-L-methionine-dependent methyltransferases"/>
    <property type="match status" value="1"/>
</dbReference>
<dbReference type="PANTHER" id="PTHR43317:SF1">
    <property type="entry name" value="THERMOSPERMINE SYNTHASE ACAULIS5"/>
    <property type="match status" value="1"/>
</dbReference>
<dbReference type="Gene3D" id="3.40.50.150">
    <property type="entry name" value="Vaccinia Virus protein VP39"/>
    <property type="match status" value="1"/>
</dbReference>
<evidence type="ECO:0000313" key="8">
    <source>
        <dbReference type="Proteomes" id="UP000317839"/>
    </source>
</evidence>
<keyword evidence="5" id="KW-0732">Signal</keyword>
<dbReference type="PANTHER" id="PTHR43317">
    <property type="entry name" value="THERMOSPERMINE SYNTHASE ACAULIS5"/>
    <property type="match status" value="1"/>
</dbReference>
<keyword evidence="8" id="KW-1185">Reference proteome</keyword>
<dbReference type="EMBL" id="VIKR01000005">
    <property type="protein sequence ID" value="TQV72323.1"/>
    <property type="molecule type" value="Genomic_DNA"/>
</dbReference>
<evidence type="ECO:0000256" key="3">
    <source>
        <dbReference type="ARBA" id="ARBA00023115"/>
    </source>
</evidence>
<dbReference type="AlphaFoldDB" id="A0A545T545"/>
<evidence type="ECO:0000256" key="1">
    <source>
        <dbReference type="ARBA" id="ARBA00007867"/>
    </source>
</evidence>
<accession>A0A545T545</accession>
<dbReference type="InterPro" id="IPR030374">
    <property type="entry name" value="PABS"/>
</dbReference>
<name>A0A545T545_9GAMM</name>
<dbReference type="InterPro" id="IPR029063">
    <property type="entry name" value="SAM-dependent_MTases_sf"/>
</dbReference>
<evidence type="ECO:0000313" key="7">
    <source>
        <dbReference type="EMBL" id="TQV72323.1"/>
    </source>
</evidence>
<gene>
    <name evidence="7" type="ORF">FLL45_19085</name>
</gene>
<keyword evidence="2 4" id="KW-0808">Transferase</keyword>
<reference evidence="7 8" key="1">
    <citation type="submission" date="2019-06" db="EMBL/GenBank/DDBJ databases">
        <title>Draft genome of Aliikangiella marina GYP-15.</title>
        <authorList>
            <person name="Wang G."/>
        </authorList>
    </citation>
    <scope>NUCLEOTIDE SEQUENCE [LARGE SCALE GENOMIC DNA]</scope>
    <source>
        <strain evidence="7 8">GYP-15</strain>
    </source>
</reference>
<dbReference type="NCBIfam" id="NF037959">
    <property type="entry name" value="MFS_SpdSyn"/>
    <property type="match status" value="1"/>
</dbReference>
<dbReference type="Pfam" id="PF01564">
    <property type="entry name" value="Spermine_synth"/>
    <property type="match status" value="1"/>
</dbReference>
<dbReference type="RefSeq" id="WP_142943653.1">
    <property type="nucleotide sequence ID" value="NZ_VIKR01000005.1"/>
</dbReference>
<proteinExistence type="inferred from homology"/>
<feature type="domain" description="PABS" evidence="6">
    <location>
        <begin position="5"/>
        <end position="253"/>
    </location>
</feature>
<keyword evidence="7" id="KW-0489">Methyltransferase</keyword>
<dbReference type="GO" id="GO:0032259">
    <property type="term" value="P:methylation"/>
    <property type="evidence" value="ECO:0007669"/>
    <property type="project" value="UniProtKB-KW"/>
</dbReference>
<protein>
    <submittedName>
        <fullName evidence="7">Methyltransferase domain-containing protein</fullName>
    </submittedName>
</protein>
<dbReference type="OrthoDB" id="9761985at2"/>
<dbReference type="PROSITE" id="PS51006">
    <property type="entry name" value="PABS_2"/>
    <property type="match status" value="1"/>
</dbReference>
<evidence type="ECO:0000256" key="4">
    <source>
        <dbReference type="PROSITE-ProRule" id="PRU00354"/>
    </source>
</evidence>
<dbReference type="GO" id="GO:0006596">
    <property type="term" value="P:polyamine biosynthetic process"/>
    <property type="evidence" value="ECO:0007669"/>
    <property type="project" value="UniProtKB-UniRule"/>
</dbReference>
<comment type="caution">
    <text evidence="7">The sequence shown here is derived from an EMBL/GenBank/DDBJ whole genome shotgun (WGS) entry which is preliminary data.</text>
</comment>
<evidence type="ECO:0000256" key="5">
    <source>
        <dbReference type="SAM" id="SignalP"/>
    </source>
</evidence>
<feature type="chain" id="PRO_5021963709" evidence="5">
    <location>
        <begin position="20"/>
        <end position="292"/>
    </location>
</feature>
<dbReference type="CDD" id="cd02440">
    <property type="entry name" value="AdoMet_MTases"/>
    <property type="match status" value="1"/>
</dbReference>
<evidence type="ECO:0000259" key="6">
    <source>
        <dbReference type="PROSITE" id="PS51006"/>
    </source>
</evidence>
<dbReference type="Proteomes" id="UP000317839">
    <property type="component" value="Unassembled WGS sequence"/>
</dbReference>
<evidence type="ECO:0000256" key="2">
    <source>
        <dbReference type="ARBA" id="ARBA00022679"/>
    </source>
</evidence>
<feature type="active site" description="Proton acceptor" evidence="4">
    <location>
        <position position="162"/>
    </location>
</feature>
<sequence>MKKILLMVLAASVTWTVNAKEIVKERSIYRNVVIVEEGDLRCMRFETRRRQITNQACMDMTDSNRLVFEYAHGALAAYAINPQPKRILVLGLGGGTLSNVLHELSPEAEIVNVDIDPVVVKLAKQYFDYREDERVTSEIKDGRVYVKRAMLKKEKFDWIILDAFNGDYIPEHLMTREFLTEVKSLLNEGGVLSANTFSNSLLYDYESVTYQNVFGKLHIFKAPTKGNRVIFACNCDFEKFPEFDQQLAQRVKKYGVDLAKVWSRISDRVDWNTDSQILTDQYSPANLLKQQN</sequence>